<accession>A0A0A9D402</accession>
<name>A0A0A9D402_ARUDO</name>
<reference evidence="1" key="1">
    <citation type="submission" date="2014-09" db="EMBL/GenBank/DDBJ databases">
        <authorList>
            <person name="Magalhaes I.L.F."/>
            <person name="Oliveira U."/>
            <person name="Santos F.R."/>
            <person name="Vidigal T.H.D.A."/>
            <person name="Brescovit A.D."/>
            <person name="Santos A.J."/>
        </authorList>
    </citation>
    <scope>NUCLEOTIDE SEQUENCE</scope>
    <source>
        <tissue evidence="1">Shoot tissue taken approximately 20 cm above the soil surface</tissue>
    </source>
</reference>
<evidence type="ECO:0000313" key="1">
    <source>
        <dbReference type="EMBL" id="JAD82521.1"/>
    </source>
</evidence>
<organism evidence="1">
    <name type="scientific">Arundo donax</name>
    <name type="common">Giant reed</name>
    <name type="synonym">Donax arundinaceus</name>
    <dbReference type="NCBI Taxonomy" id="35708"/>
    <lineage>
        <taxon>Eukaryota</taxon>
        <taxon>Viridiplantae</taxon>
        <taxon>Streptophyta</taxon>
        <taxon>Embryophyta</taxon>
        <taxon>Tracheophyta</taxon>
        <taxon>Spermatophyta</taxon>
        <taxon>Magnoliopsida</taxon>
        <taxon>Liliopsida</taxon>
        <taxon>Poales</taxon>
        <taxon>Poaceae</taxon>
        <taxon>PACMAD clade</taxon>
        <taxon>Arundinoideae</taxon>
        <taxon>Arundineae</taxon>
        <taxon>Arundo</taxon>
    </lineage>
</organism>
<dbReference type="EMBL" id="GBRH01215374">
    <property type="protein sequence ID" value="JAD82521.1"/>
    <property type="molecule type" value="Transcribed_RNA"/>
</dbReference>
<protein>
    <submittedName>
        <fullName evidence="1">Uncharacterized protein</fullName>
    </submittedName>
</protein>
<proteinExistence type="predicted"/>
<reference evidence="1" key="2">
    <citation type="journal article" date="2015" name="Data Brief">
        <title>Shoot transcriptome of the giant reed, Arundo donax.</title>
        <authorList>
            <person name="Barrero R.A."/>
            <person name="Guerrero F.D."/>
            <person name="Moolhuijzen P."/>
            <person name="Goolsby J.A."/>
            <person name="Tidwell J."/>
            <person name="Bellgard S.E."/>
            <person name="Bellgard M.I."/>
        </authorList>
    </citation>
    <scope>NUCLEOTIDE SEQUENCE</scope>
    <source>
        <tissue evidence="1">Shoot tissue taken approximately 20 cm above the soil surface</tissue>
    </source>
</reference>
<sequence>MLATTTTKATTTT</sequence>